<comment type="caution">
    <text evidence="2">The sequence shown here is derived from an EMBL/GenBank/DDBJ whole genome shotgun (WGS) entry which is preliminary data.</text>
</comment>
<sequence length="114" mass="13305">MKRPLTWDECEHWTVADHFPIRKGRKYPSKQKKDELLISGDKREEEGKIAFDRSATRSESFDSAPSLDHWNEDRTSGKNPKKKRWLRKDAEEFHGSLSGDGEGYQKKKAPSQEE</sequence>
<proteinExistence type="predicted"/>
<dbReference type="AlphaFoldDB" id="A0A426Z330"/>
<gene>
    <name evidence="2" type="ORF">B296_00028748</name>
</gene>
<accession>A0A426Z330</accession>
<name>A0A426Z330_ENSVE</name>
<dbReference type="Proteomes" id="UP000287651">
    <property type="component" value="Unassembled WGS sequence"/>
</dbReference>
<feature type="compositionally biased region" description="Basic and acidic residues" evidence="1">
    <location>
        <begin position="31"/>
        <end position="60"/>
    </location>
</feature>
<evidence type="ECO:0000256" key="1">
    <source>
        <dbReference type="SAM" id="MobiDB-lite"/>
    </source>
</evidence>
<organism evidence="2 3">
    <name type="scientific">Ensete ventricosum</name>
    <name type="common">Abyssinian banana</name>
    <name type="synonym">Musa ensete</name>
    <dbReference type="NCBI Taxonomy" id="4639"/>
    <lineage>
        <taxon>Eukaryota</taxon>
        <taxon>Viridiplantae</taxon>
        <taxon>Streptophyta</taxon>
        <taxon>Embryophyta</taxon>
        <taxon>Tracheophyta</taxon>
        <taxon>Spermatophyta</taxon>
        <taxon>Magnoliopsida</taxon>
        <taxon>Liliopsida</taxon>
        <taxon>Zingiberales</taxon>
        <taxon>Musaceae</taxon>
        <taxon>Ensete</taxon>
    </lineage>
</organism>
<evidence type="ECO:0000313" key="3">
    <source>
        <dbReference type="Proteomes" id="UP000287651"/>
    </source>
</evidence>
<evidence type="ECO:0000313" key="2">
    <source>
        <dbReference type="EMBL" id="RRT58363.1"/>
    </source>
</evidence>
<feature type="region of interest" description="Disordered" evidence="1">
    <location>
        <begin position="25"/>
        <end position="114"/>
    </location>
</feature>
<dbReference type="EMBL" id="AMZH03008724">
    <property type="protein sequence ID" value="RRT58363.1"/>
    <property type="molecule type" value="Genomic_DNA"/>
</dbReference>
<reference evidence="2 3" key="1">
    <citation type="journal article" date="2014" name="Agronomy (Basel)">
        <title>A Draft Genome Sequence for Ensete ventricosum, the Drought-Tolerant Tree Against Hunger.</title>
        <authorList>
            <person name="Harrison J."/>
            <person name="Moore K.A."/>
            <person name="Paszkiewicz K."/>
            <person name="Jones T."/>
            <person name="Grant M."/>
            <person name="Ambacheew D."/>
            <person name="Muzemil S."/>
            <person name="Studholme D.J."/>
        </authorList>
    </citation>
    <scope>NUCLEOTIDE SEQUENCE [LARGE SCALE GENOMIC DNA]</scope>
</reference>
<protein>
    <submittedName>
        <fullName evidence="2">Uncharacterized protein</fullName>
    </submittedName>
</protein>